<keyword evidence="5" id="KW-1185">Reference proteome</keyword>
<protein>
    <recommendedName>
        <fullName evidence="3">Rab-GAP TBC domain-containing protein</fullName>
    </recommendedName>
</protein>
<dbReference type="SUPFAM" id="SSF47923">
    <property type="entry name" value="Ypt/Rab-GAP domain of gyp1p"/>
    <property type="match status" value="2"/>
</dbReference>
<keyword evidence="1" id="KW-0343">GTPase activation</keyword>
<reference evidence="4 5" key="1">
    <citation type="submission" date="2021-12" db="EMBL/GenBank/DDBJ databases">
        <title>High titer production of polyol ester of fatty acids by Rhodotorula paludigena BS15 towards product separation-free biomass refinery.</title>
        <authorList>
            <person name="Mano J."/>
            <person name="Ono H."/>
            <person name="Tanaka T."/>
            <person name="Naito K."/>
            <person name="Sushida H."/>
            <person name="Ike M."/>
            <person name="Tokuyasu K."/>
            <person name="Kitaoka M."/>
        </authorList>
    </citation>
    <scope>NUCLEOTIDE SEQUENCE [LARGE SCALE GENOMIC DNA]</scope>
    <source>
        <strain evidence="4 5">BS15</strain>
    </source>
</reference>
<organism evidence="4 5">
    <name type="scientific">Rhodotorula paludigena</name>
    <dbReference type="NCBI Taxonomy" id="86838"/>
    <lineage>
        <taxon>Eukaryota</taxon>
        <taxon>Fungi</taxon>
        <taxon>Dikarya</taxon>
        <taxon>Basidiomycota</taxon>
        <taxon>Pucciniomycotina</taxon>
        <taxon>Microbotryomycetes</taxon>
        <taxon>Sporidiobolales</taxon>
        <taxon>Sporidiobolaceae</taxon>
        <taxon>Rhodotorula</taxon>
    </lineage>
</organism>
<dbReference type="Proteomes" id="UP001342314">
    <property type="component" value="Unassembled WGS sequence"/>
</dbReference>
<dbReference type="PANTHER" id="PTHR22957:SF502">
    <property type="entry name" value="SMALL G PROTEIN SIGNALING MODULATOR 2-RELATED"/>
    <property type="match status" value="1"/>
</dbReference>
<feature type="compositionally biased region" description="Low complexity" evidence="2">
    <location>
        <begin position="683"/>
        <end position="695"/>
    </location>
</feature>
<feature type="region of interest" description="Disordered" evidence="2">
    <location>
        <begin position="1"/>
        <end position="68"/>
    </location>
</feature>
<accession>A0AAV5GWA8</accession>
<comment type="caution">
    <text evidence="4">The sequence shown here is derived from an EMBL/GenBank/DDBJ whole genome shotgun (WGS) entry which is preliminary data.</text>
</comment>
<dbReference type="FunFam" id="1.10.472.80:FF:000077">
    <property type="entry name" value="TBC1 domain family member"/>
    <property type="match status" value="1"/>
</dbReference>
<feature type="compositionally biased region" description="Pro residues" evidence="2">
    <location>
        <begin position="668"/>
        <end position="682"/>
    </location>
</feature>
<feature type="region of interest" description="Disordered" evidence="2">
    <location>
        <begin position="243"/>
        <end position="264"/>
    </location>
</feature>
<evidence type="ECO:0000313" key="5">
    <source>
        <dbReference type="Proteomes" id="UP001342314"/>
    </source>
</evidence>
<dbReference type="Gene3D" id="1.10.472.80">
    <property type="entry name" value="Ypt/Rab-GAP domain of gyp1p, domain 3"/>
    <property type="match status" value="1"/>
</dbReference>
<feature type="compositionally biased region" description="Low complexity" evidence="2">
    <location>
        <begin position="54"/>
        <end position="68"/>
    </location>
</feature>
<gene>
    <name evidence="4" type="ORF">Rhopal_006541-T1</name>
</gene>
<dbReference type="Gene3D" id="1.10.8.270">
    <property type="entry name" value="putative rabgap domain of human tbc1 domain family member 14 like domains"/>
    <property type="match status" value="1"/>
</dbReference>
<dbReference type="Pfam" id="PF00566">
    <property type="entry name" value="RabGAP-TBC"/>
    <property type="match status" value="1"/>
</dbReference>
<sequence length="937" mass="103229">MGGGPQTPPSPSQLANVVSRSTDDLVEVSVQANHSHNASATTSRAARDPLAVEASSSSGTSTATSSASLAGTTRAVAGMALADEPDSGELAELLWSKSAVYLHPSPHARDNLPGFLSVVRVRQDGGTGDGERETGGATRWKHLVSWIPEKLVEGTRDFDAYVLVELSSQNERDILVHLAPPVESTSSPPDLHSPRAHAFSHPISSLYSIHVQPPTLTSWVGTLTLSLFGGITLPPLHFHDDESKSTLLDREQRASPARPGSTLAPGWGGESFLAALKPYALLVRSQLDPSVYLVNPSREDLDAHAPARAYAGDAEDAGLEAATRDQRGPAPQNRARTSILHQSSPATRRARASRQQPKEVEWPDDPDAVLRGDRGSQGQGGMDPLTFSVLSGFSRLTRNARQFSQQAASTVLSHPLAKPLAKHVPKPIAQFALAPGEVSRLTDAAGVGTYDSARVYLAKWARIVAEEGERARKAEYGVDDAGFLEDELGGEQGGMWEVLSKTYRIEGRPRSTRAPRTPIQLEEWGAWFEQDEGRLLLDEAEAKRRIFQRGLADDEVRKQVWPFLLKVYPWTSTAAERSKIADAKSSEYEAAKRRWMDNEALQKTERFLEEDHRVEIDCRRTDRTHPLFASDLPAGVDPSAGAHPPSNAHVRAAHDVLMTWVFAADPPTPPATPAVEPAPAPKSPSRSPPTSSASPLDPPRNYVQGMSDLFSPLYVVVDGEQWLAYACFDEVMRRQADNFREDQSGMKRQLSQLQALIRTVDRGLYRHLDETGSLNLFFCFRWLLTSFKRELSFDDTVRLWEVLWTEHLGSHFHLFFALAILEANRDVVIRYLREFDEILKYINELSQTLDLASLLAEAETLYYTFRAICDACAPAPAPPASSEDGGLRQRKFAPSPAAQGHKVGNFPPTSEDAEEVRRERVRKRTAREIGELRELLE</sequence>
<feature type="compositionally biased region" description="Basic and acidic residues" evidence="2">
    <location>
        <begin position="243"/>
        <end position="253"/>
    </location>
</feature>
<evidence type="ECO:0000256" key="2">
    <source>
        <dbReference type="SAM" id="MobiDB-lite"/>
    </source>
</evidence>
<dbReference type="PROSITE" id="PS50086">
    <property type="entry name" value="TBC_RABGAP"/>
    <property type="match status" value="1"/>
</dbReference>
<feature type="region of interest" description="Disordered" evidence="2">
    <location>
        <begin position="879"/>
        <end position="922"/>
    </location>
</feature>
<dbReference type="GO" id="GO:0005096">
    <property type="term" value="F:GTPase activator activity"/>
    <property type="evidence" value="ECO:0007669"/>
    <property type="project" value="UniProtKB-KW"/>
</dbReference>
<feature type="region of interest" description="Disordered" evidence="2">
    <location>
        <begin position="668"/>
        <end position="699"/>
    </location>
</feature>
<dbReference type="SMART" id="SM00164">
    <property type="entry name" value="TBC"/>
    <property type="match status" value="1"/>
</dbReference>
<feature type="region of interest" description="Disordered" evidence="2">
    <location>
        <begin position="317"/>
        <end position="382"/>
    </location>
</feature>
<name>A0AAV5GWA8_9BASI</name>
<evidence type="ECO:0000313" key="4">
    <source>
        <dbReference type="EMBL" id="GJN93484.1"/>
    </source>
</evidence>
<feature type="domain" description="Rab-GAP TBC" evidence="3">
    <location>
        <begin position="551"/>
        <end position="807"/>
    </location>
</feature>
<dbReference type="PANTHER" id="PTHR22957">
    <property type="entry name" value="TBC1 DOMAIN FAMILY MEMBER GTPASE-ACTIVATING PROTEIN"/>
    <property type="match status" value="1"/>
</dbReference>
<dbReference type="EMBL" id="BQKY01000014">
    <property type="protein sequence ID" value="GJN93484.1"/>
    <property type="molecule type" value="Genomic_DNA"/>
</dbReference>
<evidence type="ECO:0000256" key="1">
    <source>
        <dbReference type="ARBA" id="ARBA00022468"/>
    </source>
</evidence>
<dbReference type="InterPro" id="IPR035969">
    <property type="entry name" value="Rab-GAP_TBC_sf"/>
</dbReference>
<dbReference type="InterPro" id="IPR000195">
    <property type="entry name" value="Rab-GAP-TBC_dom"/>
</dbReference>
<evidence type="ECO:0000259" key="3">
    <source>
        <dbReference type="PROSITE" id="PS50086"/>
    </source>
</evidence>
<dbReference type="AlphaFoldDB" id="A0AAV5GWA8"/>
<proteinExistence type="predicted"/>
<feature type="compositionally biased region" description="Polar residues" evidence="2">
    <location>
        <begin position="30"/>
        <end position="44"/>
    </location>
</feature>
<feature type="compositionally biased region" description="Pro residues" evidence="2">
    <location>
        <begin position="1"/>
        <end position="11"/>
    </location>
</feature>